<proteinExistence type="predicted"/>
<feature type="region of interest" description="Disordered" evidence="16">
    <location>
        <begin position="545"/>
        <end position="571"/>
    </location>
</feature>
<evidence type="ECO:0000256" key="6">
    <source>
        <dbReference type="ARBA" id="ARBA00022840"/>
    </source>
</evidence>
<evidence type="ECO:0000259" key="17">
    <source>
        <dbReference type="Pfam" id="PF02233"/>
    </source>
</evidence>
<dbReference type="Gene3D" id="3.40.50.1220">
    <property type="entry name" value="TPP-binding domain"/>
    <property type="match status" value="1"/>
</dbReference>
<name>A0A1Q9EJ32_SYMMI</name>
<dbReference type="InterPro" id="IPR002110">
    <property type="entry name" value="Ankyrin_rpt"/>
</dbReference>
<dbReference type="GO" id="GO:0015631">
    <property type="term" value="F:tubulin binding"/>
    <property type="evidence" value="ECO:0007669"/>
    <property type="project" value="TreeGrafter"/>
</dbReference>
<evidence type="ECO:0000256" key="4">
    <source>
        <dbReference type="ARBA" id="ARBA00022692"/>
    </source>
</evidence>
<keyword evidence="10" id="KW-0520">NAD</keyword>
<keyword evidence="11" id="KW-0472">Membrane</keyword>
<dbReference type="InterPro" id="IPR002347">
    <property type="entry name" value="SDR_fam"/>
</dbReference>
<evidence type="ECO:0000256" key="14">
    <source>
        <dbReference type="ARBA" id="ARBA00049274"/>
    </source>
</evidence>
<feature type="repeat" description="ANK" evidence="15">
    <location>
        <begin position="794"/>
        <end position="825"/>
    </location>
</feature>
<dbReference type="SUPFAM" id="SSF52467">
    <property type="entry name" value="DHS-like NAD/FAD-binding domain"/>
    <property type="match status" value="1"/>
</dbReference>
<comment type="catalytic activity">
    <reaction evidence="14">
        <text>L-glutamyl-[protein] + L-glutamate + ATP = gamma-L-glutamyl-L-glutamyl-[protein] + ADP + phosphate + H(+)</text>
        <dbReference type="Rhea" id="RHEA:60144"/>
        <dbReference type="Rhea" id="RHEA-COMP:10208"/>
        <dbReference type="Rhea" id="RHEA-COMP:15517"/>
        <dbReference type="ChEBI" id="CHEBI:15378"/>
        <dbReference type="ChEBI" id="CHEBI:29973"/>
        <dbReference type="ChEBI" id="CHEBI:29985"/>
        <dbReference type="ChEBI" id="CHEBI:30616"/>
        <dbReference type="ChEBI" id="CHEBI:43474"/>
        <dbReference type="ChEBI" id="CHEBI:143622"/>
        <dbReference type="ChEBI" id="CHEBI:456216"/>
    </reaction>
    <physiologicalReaction direction="left-to-right" evidence="14">
        <dbReference type="Rhea" id="RHEA:60145"/>
    </physiologicalReaction>
</comment>
<dbReference type="InterPro" id="IPR036291">
    <property type="entry name" value="NAD(P)-bd_dom_sf"/>
</dbReference>
<dbReference type="PRINTS" id="PR00081">
    <property type="entry name" value="GDHRDH"/>
</dbReference>
<dbReference type="GO" id="GO:0005524">
    <property type="term" value="F:ATP binding"/>
    <property type="evidence" value="ECO:0007669"/>
    <property type="project" value="UniProtKB-KW"/>
</dbReference>
<dbReference type="GO" id="GO:0070740">
    <property type="term" value="F:tubulin-glutamic acid ligase activity"/>
    <property type="evidence" value="ECO:0007669"/>
    <property type="project" value="TreeGrafter"/>
</dbReference>
<dbReference type="OrthoDB" id="294295at2759"/>
<feature type="repeat" description="ANK" evidence="15">
    <location>
        <begin position="826"/>
        <end position="858"/>
    </location>
</feature>
<dbReference type="SUPFAM" id="SSF48403">
    <property type="entry name" value="Ankyrin repeat"/>
    <property type="match status" value="1"/>
</dbReference>
<comment type="subcellular location">
    <subcellularLocation>
        <location evidence="1">Membrane</location>
        <topology evidence="1">Multi-pass membrane protein</topology>
    </subcellularLocation>
</comment>
<dbReference type="Gene3D" id="1.25.40.20">
    <property type="entry name" value="Ankyrin repeat-containing domain"/>
    <property type="match status" value="2"/>
</dbReference>
<dbReference type="PRINTS" id="PR01415">
    <property type="entry name" value="ANKYRIN"/>
</dbReference>
<dbReference type="EC" id="7.1.1.1" evidence="2"/>
<keyword evidence="8" id="KW-1278">Translocase</keyword>
<protein>
    <recommendedName>
        <fullName evidence="2">proton-translocating NAD(P)(+) transhydrogenase</fullName>
        <ecNumber evidence="2">7.1.1.1</ecNumber>
    </recommendedName>
    <alternativeName>
        <fullName evidence="12">Tubulin--tyrosine ligase-like protein 5</fullName>
    </alternativeName>
</protein>
<evidence type="ECO:0000256" key="5">
    <source>
        <dbReference type="ARBA" id="ARBA00022741"/>
    </source>
</evidence>
<evidence type="ECO:0000256" key="1">
    <source>
        <dbReference type="ARBA" id="ARBA00004141"/>
    </source>
</evidence>
<keyword evidence="3" id="KW-0436">Ligase</keyword>
<dbReference type="Pfam" id="PF00023">
    <property type="entry name" value="Ank"/>
    <property type="match status" value="1"/>
</dbReference>
<comment type="catalytic activity">
    <reaction evidence="13">
        <text>NAD(+) + NADPH + H(+)(in) = NADH + NADP(+) + H(+)(out)</text>
        <dbReference type="Rhea" id="RHEA:47992"/>
        <dbReference type="ChEBI" id="CHEBI:15378"/>
        <dbReference type="ChEBI" id="CHEBI:57540"/>
        <dbReference type="ChEBI" id="CHEBI:57783"/>
        <dbReference type="ChEBI" id="CHEBI:57945"/>
        <dbReference type="ChEBI" id="CHEBI:58349"/>
        <dbReference type="EC" id="7.1.1.1"/>
    </reaction>
</comment>
<dbReference type="PROSITE" id="PS50088">
    <property type="entry name" value="ANK_REPEAT"/>
    <property type="match status" value="4"/>
</dbReference>
<comment type="caution">
    <text evidence="18">The sequence shown here is derived from an EMBL/GenBank/DDBJ whole genome shotgun (WGS) entry which is preliminary data.</text>
</comment>
<keyword evidence="5" id="KW-0547">Nucleotide-binding</keyword>
<evidence type="ECO:0000256" key="8">
    <source>
        <dbReference type="ARBA" id="ARBA00022967"/>
    </source>
</evidence>
<dbReference type="Proteomes" id="UP000186817">
    <property type="component" value="Unassembled WGS sequence"/>
</dbReference>
<dbReference type="GO" id="GO:0036064">
    <property type="term" value="C:ciliary basal body"/>
    <property type="evidence" value="ECO:0007669"/>
    <property type="project" value="TreeGrafter"/>
</dbReference>
<organism evidence="18 19">
    <name type="scientific">Symbiodinium microadriaticum</name>
    <name type="common">Dinoflagellate</name>
    <name type="synonym">Zooxanthella microadriatica</name>
    <dbReference type="NCBI Taxonomy" id="2951"/>
    <lineage>
        <taxon>Eukaryota</taxon>
        <taxon>Sar</taxon>
        <taxon>Alveolata</taxon>
        <taxon>Dinophyceae</taxon>
        <taxon>Suessiales</taxon>
        <taxon>Symbiodiniaceae</taxon>
        <taxon>Symbiodinium</taxon>
    </lineage>
</organism>
<evidence type="ECO:0000256" key="11">
    <source>
        <dbReference type="ARBA" id="ARBA00023136"/>
    </source>
</evidence>
<dbReference type="InterPro" id="IPR034300">
    <property type="entry name" value="PNTB-like"/>
</dbReference>
<feature type="repeat" description="ANK" evidence="15">
    <location>
        <begin position="892"/>
        <end position="924"/>
    </location>
</feature>
<evidence type="ECO:0000256" key="15">
    <source>
        <dbReference type="PROSITE-ProRule" id="PRU00023"/>
    </source>
</evidence>
<keyword evidence="7" id="KW-0521">NADP</keyword>
<dbReference type="Gene3D" id="3.30.470.20">
    <property type="entry name" value="ATP-grasp fold, B domain"/>
    <property type="match status" value="2"/>
</dbReference>
<dbReference type="PANTHER" id="PTHR12241:SF145">
    <property type="entry name" value="TUBULIN POLYGLUTAMYLASE TTLL5"/>
    <property type="match status" value="1"/>
</dbReference>
<evidence type="ECO:0000256" key="7">
    <source>
        <dbReference type="ARBA" id="ARBA00022857"/>
    </source>
</evidence>
<dbReference type="GO" id="GO:0008750">
    <property type="term" value="F:proton-translocating NAD(P)+ transhydrogenase activity"/>
    <property type="evidence" value="ECO:0007669"/>
    <property type="project" value="UniProtKB-EC"/>
</dbReference>
<evidence type="ECO:0000256" key="12">
    <source>
        <dbReference type="ARBA" id="ARBA00041448"/>
    </source>
</evidence>
<evidence type="ECO:0000313" key="19">
    <source>
        <dbReference type="Proteomes" id="UP000186817"/>
    </source>
</evidence>
<dbReference type="SMART" id="SM00248">
    <property type="entry name" value="ANK"/>
    <property type="match status" value="4"/>
</dbReference>
<evidence type="ECO:0000256" key="9">
    <source>
        <dbReference type="ARBA" id="ARBA00022989"/>
    </source>
</evidence>
<dbReference type="PROSITE" id="PS51221">
    <property type="entry name" value="TTL"/>
    <property type="match status" value="1"/>
</dbReference>
<dbReference type="InterPro" id="IPR004344">
    <property type="entry name" value="TTL/TTLL_fam"/>
</dbReference>
<evidence type="ECO:0000256" key="16">
    <source>
        <dbReference type="SAM" id="MobiDB-lite"/>
    </source>
</evidence>
<dbReference type="SUPFAM" id="SSF56059">
    <property type="entry name" value="Glutathione synthetase ATP-binding domain-like"/>
    <property type="match status" value="1"/>
</dbReference>
<dbReference type="Pfam" id="PF03133">
    <property type="entry name" value="TTL"/>
    <property type="match status" value="2"/>
</dbReference>
<dbReference type="EMBL" id="LSRX01000139">
    <property type="protein sequence ID" value="OLQ07430.1"/>
    <property type="molecule type" value="Genomic_DNA"/>
</dbReference>
<evidence type="ECO:0000256" key="13">
    <source>
        <dbReference type="ARBA" id="ARBA00048202"/>
    </source>
</evidence>
<dbReference type="GO" id="GO:0000226">
    <property type="term" value="P:microtubule cytoskeleton organization"/>
    <property type="evidence" value="ECO:0007669"/>
    <property type="project" value="TreeGrafter"/>
</dbReference>
<dbReference type="Pfam" id="PF02233">
    <property type="entry name" value="PNTB"/>
    <property type="match status" value="1"/>
</dbReference>
<keyword evidence="4" id="KW-0812">Transmembrane</keyword>
<keyword evidence="9" id="KW-1133">Transmembrane helix</keyword>
<dbReference type="InterPro" id="IPR029035">
    <property type="entry name" value="DHS-like_NAD/FAD-binding_dom"/>
</dbReference>
<evidence type="ECO:0000256" key="2">
    <source>
        <dbReference type="ARBA" id="ARBA00012943"/>
    </source>
</evidence>
<dbReference type="SUPFAM" id="SSF51735">
    <property type="entry name" value="NAD(P)-binding Rossmann-fold domains"/>
    <property type="match status" value="1"/>
</dbReference>
<dbReference type="PANTHER" id="PTHR12241">
    <property type="entry name" value="TUBULIN POLYGLUTAMYLASE"/>
    <property type="match status" value="1"/>
</dbReference>
<keyword evidence="15" id="KW-0040">ANK repeat</keyword>
<sequence>MSDVTGKVMIVPGYGMAVSQAQRAVADIASYLKEKEINTRFSIHPVAGRMPGQMNVLLAEAGVPYDWVHEMDEVQDEMSNVDVCLVVGANDITNEAAEVDEDCSIYGMPVVKVWEAKNCIYLKRSMAGGYADIENPVFFRETTQMLLGFVEHIAPDKRRQGQLRRHRGGAEVEELSEELAGEERRHLAEDVNTLPMAKSYLHVDTSCKTAIFHLSSGQYLRMGQPCAGFAALRLCAIALISGFASTPHTILCASESDGDASSIKLLLSAFEGRPPVIFFDYPPAVGKAKEVDPARILFLDELSRRYPEVLFSHPGVVHRYNAVLNTIYNAGLAEVAADTGKWTLLWSGTPKPEALREFQPFQKTNHFPASNHLGRKDLLWRNIRLMQQRFPDGRFDITPQTFLVPSHFKFWVAAREGDPKALWIWKPCNSSCGRGIKLLPRNVSAKVQAKLESKNGVIQRYIERPLLINGYKFDLRLYVVVTSFDPLKVYLFHEGLVRLATERYTLSSKTLRRRTMHLTNYAVNKNSAAYVRNCDSQATSVCGSELRRELQHSPSPDPEEEPDAEDDAATYDGTDEADLTDVFNSEEEAEDPVDETPKASAVGEYGLARFMSAPASMTIVSGEKATGDGRSTSKWSLKDLREHFDAEGIDYDMVMSQIKDTIIKTLIAAETPIVSAWHNGANYRGANRSWRPVGPNQTCFELFGFDVLLDETLRPWLALSGAEVASVPVAEVTDVRELKRYLHRLRGFPPRFRQRLLLPCGQAMDDSAKPDSSTDLELVLLNWSEASQMQAEVLRTAAENGSASGHVEVVRLLLEAGADKNSADNNGITALMKASAEGHVEVVRLLLEAGADKNAADNDGYTVLMEASGEGHVDVVRLLLEAGADKNSADNNGITSLMKASGEGHVEVVRLLQEAGADEISADNYGITARLLASQLGQTEAPSLLGSDDQSSNKRRHTMEFTSSKRLEVNTCPSLSSSSPLDKRLKTQLVADMLTLVGLSAGREEVGGCRSTCSASRPGTTEQKARFFRSHTVDGLASESIRLRDLGEAEWSTIMDAHDEYLRRGCFERIYPCETVDEYQALLASGATVVGFSRNPGKDGLPKELLTESCDVRDREKLSVVFAKHAPFDILVSAATGGERAIGPFLSMDLDGFQNSFDKLWGYANVVRLGAEHMTEKGSIVLVSGAPARRCKPGQISLSCVGAAVENLVRALAPEIVPRRINVVSPGLVETPMFGPDSEERHAKLAKMSSGNPIPRAGKPEEVAQAIMFLLTNEFVTGTTVDVDGGWLCANKTFSELRVMPTAFWQNGCMKEAKDASCLVAKICDRSGWPSNALPQLAEAGGLNGELLARACG</sequence>
<keyword evidence="19" id="KW-1185">Reference proteome</keyword>
<evidence type="ECO:0000313" key="18">
    <source>
        <dbReference type="EMBL" id="OLQ07430.1"/>
    </source>
</evidence>
<evidence type="ECO:0000256" key="10">
    <source>
        <dbReference type="ARBA" id="ARBA00023027"/>
    </source>
</evidence>
<evidence type="ECO:0000256" key="3">
    <source>
        <dbReference type="ARBA" id="ARBA00022598"/>
    </source>
</evidence>
<dbReference type="Pfam" id="PF13561">
    <property type="entry name" value="adh_short_C2"/>
    <property type="match status" value="1"/>
</dbReference>
<dbReference type="PROSITE" id="PS50297">
    <property type="entry name" value="ANK_REP_REGION"/>
    <property type="match status" value="3"/>
</dbReference>
<dbReference type="GO" id="GO:0016020">
    <property type="term" value="C:membrane"/>
    <property type="evidence" value="ECO:0007669"/>
    <property type="project" value="UniProtKB-SubCell"/>
</dbReference>
<keyword evidence="6" id="KW-0067">ATP-binding</keyword>
<reference evidence="18 19" key="1">
    <citation type="submission" date="2016-02" db="EMBL/GenBank/DDBJ databases">
        <title>Genome analysis of coral dinoflagellate symbionts highlights evolutionary adaptations to a symbiotic lifestyle.</title>
        <authorList>
            <person name="Aranda M."/>
            <person name="Li Y."/>
            <person name="Liew Y.J."/>
            <person name="Baumgarten S."/>
            <person name="Simakov O."/>
            <person name="Wilson M."/>
            <person name="Piel J."/>
            <person name="Ashoor H."/>
            <person name="Bougouffa S."/>
            <person name="Bajic V.B."/>
            <person name="Ryu T."/>
            <person name="Ravasi T."/>
            <person name="Bayer T."/>
            <person name="Micklem G."/>
            <person name="Kim H."/>
            <person name="Bhak J."/>
            <person name="Lajeunesse T.C."/>
            <person name="Voolstra C.R."/>
        </authorList>
    </citation>
    <scope>NUCLEOTIDE SEQUENCE [LARGE SCALE GENOMIC DNA]</scope>
    <source>
        <strain evidence="18 19">CCMP2467</strain>
    </source>
</reference>
<dbReference type="InterPro" id="IPR036770">
    <property type="entry name" value="Ankyrin_rpt-contain_sf"/>
</dbReference>
<dbReference type="Gene3D" id="3.40.50.720">
    <property type="entry name" value="NAD(P)-binding Rossmann-like Domain"/>
    <property type="match status" value="1"/>
</dbReference>
<dbReference type="Pfam" id="PF12796">
    <property type="entry name" value="Ank_2"/>
    <property type="match status" value="1"/>
</dbReference>
<feature type="compositionally biased region" description="Acidic residues" evidence="16">
    <location>
        <begin position="557"/>
        <end position="571"/>
    </location>
</feature>
<accession>A0A1Q9EJ32</accession>
<feature type="domain" description="NADP transhydrogenase beta-like" evidence="17">
    <location>
        <begin position="6"/>
        <end position="148"/>
    </location>
</feature>
<gene>
    <name evidence="18" type="primary">pntB</name>
    <name evidence="18" type="ORF">AK812_SmicGene9183</name>
</gene>
<feature type="repeat" description="ANK" evidence="15">
    <location>
        <begin position="859"/>
        <end position="891"/>
    </location>
</feature>